<proteinExistence type="predicted"/>
<evidence type="ECO:0000313" key="1">
    <source>
        <dbReference type="EMBL" id="EFA44780.1"/>
    </source>
</evidence>
<name>D1PV60_9BACT</name>
<dbReference type="HOGENOM" id="CLU_3139065_0_0_10"/>
<keyword evidence="2" id="KW-1185">Reference proteome</keyword>
<organism evidence="1 2">
    <name type="scientific">Hallella bergensis DSM 17361</name>
    <dbReference type="NCBI Taxonomy" id="585502"/>
    <lineage>
        <taxon>Bacteria</taxon>
        <taxon>Pseudomonadati</taxon>
        <taxon>Bacteroidota</taxon>
        <taxon>Bacteroidia</taxon>
        <taxon>Bacteroidales</taxon>
        <taxon>Prevotellaceae</taxon>
        <taxon>Hallella</taxon>
    </lineage>
</organism>
<reference evidence="1 2" key="1">
    <citation type="submission" date="2009-10" db="EMBL/GenBank/DDBJ databases">
        <authorList>
            <person name="Qin X."/>
            <person name="Bachman B."/>
            <person name="Battles P."/>
            <person name="Bell A."/>
            <person name="Bess C."/>
            <person name="Bickham C."/>
            <person name="Chaboub L."/>
            <person name="Chen D."/>
            <person name="Coyle M."/>
            <person name="Deiros D.R."/>
            <person name="Dinh H."/>
            <person name="Forbes L."/>
            <person name="Fowler G."/>
            <person name="Francisco L."/>
            <person name="Fu Q."/>
            <person name="Gubbala S."/>
            <person name="Hale W."/>
            <person name="Han Y."/>
            <person name="Hemphill L."/>
            <person name="Highlander S.K."/>
            <person name="Hirani K."/>
            <person name="Hogues M."/>
            <person name="Jackson L."/>
            <person name="Jakkamsetti A."/>
            <person name="Javaid M."/>
            <person name="Jiang H."/>
            <person name="Korchina V."/>
            <person name="Kovar C."/>
            <person name="Lara F."/>
            <person name="Lee S."/>
            <person name="Mata R."/>
            <person name="Mathew T."/>
            <person name="Moen C."/>
            <person name="Morales K."/>
            <person name="Munidasa M."/>
            <person name="Nazareth L."/>
            <person name="Ngo R."/>
            <person name="Nguyen L."/>
            <person name="Okwuonu G."/>
            <person name="Ongeri F."/>
            <person name="Patil S."/>
            <person name="Petrosino J."/>
            <person name="Pham C."/>
            <person name="Pham P."/>
            <person name="Pu L.-L."/>
            <person name="Puazo M."/>
            <person name="Raj R."/>
            <person name="Reid J."/>
            <person name="Rouhana J."/>
            <person name="Saada N."/>
            <person name="Shang Y."/>
            <person name="Simmons D."/>
            <person name="Thornton R."/>
            <person name="Warren J."/>
            <person name="Weissenberger G."/>
            <person name="Zhang J."/>
            <person name="Zhang L."/>
            <person name="Zhou C."/>
            <person name="Zhu D."/>
            <person name="Muzny D."/>
            <person name="Worley K."/>
            <person name="Gibbs R."/>
        </authorList>
    </citation>
    <scope>NUCLEOTIDE SEQUENCE [LARGE SCALE GENOMIC DNA]</scope>
    <source>
        <strain evidence="1 2">DSM 17361</strain>
    </source>
</reference>
<sequence length="49" mass="5688">MSEGGKDCQENFTKNMTQKTIVPETERSFLRCYYPIFDAKHSTRSANKV</sequence>
<accession>D1PV60</accession>
<dbReference type="Proteomes" id="UP000003160">
    <property type="component" value="Unassembled WGS sequence"/>
</dbReference>
<protein>
    <submittedName>
        <fullName evidence="1">Uncharacterized protein</fullName>
    </submittedName>
</protein>
<comment type="caution">
    <text evidence="1">The sequence shown here is derived from an EMBL/GenBank/DDBJ whole genome shotgun (WGS) entry which is preliminary data.</text>
</comment>
<gene>
    <name evidence="1" type="ORF">HMPREF0645_0845</name>
</gene>
<dbReference type="EMBL" id="ACKS01000034">
    <property type="protein sequence ID" value="EFA44780.1"/>
    <property type="molecule type" value="Genomic_DNA"/>
</dbReference>
<evidence type="ECO:0000313" key="2">
    <source>
        <dbReference type="Proteomes" id="UP000003160"/>
    </source>
</evidence>
<dbReference type="AlphaFoldDB" id="D1PV60"/>